<keyword evidence="2" id="KW-0812">Transmembrane</keyword>
<feature type="region of interest" description="Disordered" evidence="1">
    <location>
        <begin position="57"/>
        <end position="99"/>
    </location>
</feature>
<evidence type="ECO:0000256" key="2">
    <source>
        <dbReference type="SAM" id="Phobius"/>
    </source>
</evidence>
<name>A0A699RJ96_TANCI</name>
<evidence type="ECO:0000313" key="3">
    <source>
        <dbReference type="EMBL" id="GFC85107.1"/>
    </source>
</evidence>
<keyword evidence="2" id="KW-1133">Transmembrane helix</keyword>
<dbReference type="EMBL" id="BKCJ011098152">
    <property type="protein sequence ID" value="GFC85107.1"/>
    <property type="molecule type" value="Genomic_DNA"/>
</dbReference>
<keyword evidence="2" id="KW-0472">Membrane</keyword>
<evidence type="ECO:0000256" key="1">
    <source>
        <dbReference type="SAM" id="MobiDB-lite"/>
    </source>
</evidence>
<proteinExistence type="predicted"/>
<dbReference type="AlphaFoldDB" id="A0A699RJ96"/>
<comment type="caution">
    <text evidence="3">The sequence shown here is derived from an EMBL/GenBank/DDBJ whole genome shotgun (WGS) entry which is preliminary data.</text>
</comment>
<reference evidence="3" key="1">
    <citation type="journal article" date="2019" name="Sci. Rep.">
        <title>Draft genome of Tanacetum cinerariifolium, the natural source of mosquito coil.</title>
        <authorList>
            <person name="Yamashiro T."/>
            <person name="Shiraishi A."/>
            <person name="Satake H."/>
            <person name="Nakayama K."/>
        </authorList>
    </citation>
    <scope>NUCLEOTIDE SEQUENCE</scope>
</reference>
<gene>
    <name evidence="3" type="ORF">Tci_857077</name>
</gene>
<feature type="transmembrane region" description="Helical" evidence="2">
    <location>
        <begin position="12"/>
        <end position="34"/>
    </location>
</feature>
<accession>A0A699RJ96</accession>
<sequence>MVRGADPVSSAYYAVLFFCSARLIFAAIASTNLISSLHAQGFRGVAYLWIYRDGAHPSSHTAASPSGLAAACSPQRRPSGFPPQTPAVVKRQPAEISAH</sequence>
<organism evidence="3">
    <name type="scientific">Tanacetum cinerariifolium</name>
    <name type="common">Dalmatian daisy</name>
    <name type="synonym">Chrysanthemum cinerariifolium</name>
    <dbReference type="NCBI Taxonomy" id="118510"/>
    <lineage>
        <taxon>Eukaryota</taxon>
        <taxon>Viridiplantae</taxon>
        <taxon>Streptophyta</taxon>
        <taxon>Embryophyta</taxon>
        <taxon>Tracheophyta</taxon>
        <taxon>Spermatophyta</taxon>
        <taxon>Magnoliopsida</taxon>
        <taxon>eudicotyledons</taxon>
        <taxon>Gunneridae</taxon>
        <taxon>Pentapetalae</taxon>
        <taxon>asterids</taxon>
        <taxon>campanulids</taxon>
        <taxon>Asterales</taxon>
        <taxon>Asteraceae</taxon>
        <taxon>Asteroideae</taxon>
        <taxon>Anthemideae</taxon>
        <taxon>Anthemidinae</taxon>
        <taxon>Tanacetum</taxon>
    </lineage>
</organism>
<protein>
    <submittedName>
        <fullName evidence="3">Uncharacterized protein</fullName>
    </submittedName>
</protein>
<feature type="non-terminal residue" evidence="3">
    <location>
        <position position="99"/>
    </location>
</feature>
<feature type="compositionally biased region" description="Low complexity" evidence="1">
    <location>
        <begin position="57"/>
        <end position="66"/>
    </location>
</feature>